<dbReference type="GO" id="GO:0006351">
    <property type="term" value="P:DNA-templated transcription"/>
    <property type="evidence" value="ECO:0007669"/>
    <property type="project" value="InterPro"/>
</dbReference>
<evidence type="ECO:0000313" key="6">
    <source>
        <dbReference type="EMBL" id="DAB41441.1"/>
    </source>
</evidence>
<dbReference type="Proteomes" id="UP000242751">
    <property type="component" value="Segment"/>
</dbReference>
<keyword evidence="3" id="KW-0548">Nucleotidyltransferase</keyword>
<evidence type="ECO:0000259" key="5">
    <source>
        <dbReference type="PROSITE" id="PS50507"/>
    </source>
</evidence>
<dbReference type="GO" id="GO:0003723">
    <property type="term" value="F:RNA binding"/>
    <property type="evidence" value="ECO:0007669"/>
    <property type="project" value="InterPro"/>
</dbReference>
<dbReference type="InterPro" id="IPR001205">
    <property type="entry name" value="RNA-dir_pol_C"/>
</dbReference>
<dbReference type="KEGG" id="vg:35381325"/>
<dbReference type="OrthoDB" id="2889at10239"/>
<evidence type="ECO:0000256" key="3">
    <source>
        <dbReference type="ARBA" id="ARBA00022695"/>
    </source>
</evidence>
<evidence type="ECO:0000256" key="1">
    <source>
        <dbReference type="ARBA" id="ARBA00022484"/>
    </source>
</evidence>
<feature type="domain" description="RdRp catalytic" evidence="5">
    <location>
        <begin position="607"/>
        <end position="732"/>
    </location>
</feature>
<keyword evidence="4" id="KW-0693">Viral RNA replication</keyword>
<dbReference type="InterPro" id="IPR043502">
    <property type="entry name" value="DNA/RNA_pol_sf"/>
</dbReference>
<dbReference type="GeneID" id="35381325"/>
<keyword evidence="7" id="KW-1185">Reference proteome</keyword>
<sequence length="1065" mass="121519">MASSSGPDPTQYLDITLLSDPVAESVSLQDAVQHLASIGVRVERFTRDSIHAMRMSVPAYVKEIRILGNISDRELLKNVMLQGVKNNVLSLPEDVTPQMVLSFARWLKRGAGARVLADQQHLLKINKKAVGDSTPDIVAFAHLLDQQVQDLTNAKKRVQHSSQVRIDELRKQIAIEEHNLRRDLAATARQFTPANDYAPPSKAALDNECWELYCARARDAGRALPPWNAILQEQATTALSNEVINKHRQDFCKIPSNQRLLQTWAASKIQDLRTNQEFVASQSSNDSWLSQVETHLWRLPLPLRLKWANTIPVGKVVSRKRRNGNILLRSMLGADLLNNPMQRGIKNKPPLARNAEVSASVTSLLDINARILVLRSIERSPTVGIPTARSRFEGAVRKVIGGGEMIDWRTVSNQYRGGGCFSDAILLLADARTDEPGKFLPDYFTLWKARDILRLPSDLKVPCNRQALKVSNFNNDATAGPFFRAYGIKSKYGMRGLLEDFAWECYSSFVDNGGDVSFLPFVASRVGFRTKLVSQEEAFIRFSKNKAIGRCVMMLDAIEQMFSSPLYNVLSKLTADLRFDPASGFRNTIVRASSDWAKMWEEVKKAQVIVELDWKKFDRERPTEDLAFMIDVIISCFKPENDRERLFLLAYKTMMQRCLIERFFVTDCGGVFKVEGMVPSGSLWTGWVDTALNILYLNAALLSLGFNMTEVFPKCAGDDNLTLFMRDVENRRLLALKDRLNSWFRAGIEAEDFLIHRPPFFVTREQAVFPRGTDLTKGTSKIIGNAVWVPIEGEMVIDQEAGRSHRWQYVFRGRPKFLSAYWLEDGRPIRPTHINSEKLLFPEGIHDSIDTYEAAVLSMVVDNPFNHHNINHCMHRFVICEQVKRQARMGLDPIDILWLSRFRSSVGEEVPYPMIASWRRQDTWVDMEQLPFVRDYVRDFREFVSGVTSLYSRQSTGGLDSWKFTSIIRGETEFGEGQFGNDIDDWISWMYRNPMTKYLRPIRRFRAVGEEVRPDRELSGSLQRCIGIYRQIRGTQENSSSENFAIFLSNVLRQTRSYRDANAHP</sequence>
<protein>
    <submittedName>
        <fullName evidence="6">ORF1+2p</fullName>
    </submittedName>
</protein>
<dbReference type="RefSeq" id="YP_009447921.1">
    <property type="nucleotide sequence ID" value="NC_036581.1"/>
</dbReference>
<dbReference type="GO" id="GO:0039694">
    <property type="term" value="P:viral RNA genome replication"/>
    <property type="evidence" value="ECO:0007669"/>
    <property type="project" value="InterPro"/>
</dbReference>
<organism evidence="6 7">
    <name type="scientific">Allium cepa amalgavirus 2</name>
    <dbReference type="NCBI Taxonomy" id="2058779"/>
    <lineage>
        <taxon>Viruses</taxon>
        <taxon>Riboviria</taxon>
        <taxon>Orthornavirae</taxon>
        <taxon>Pisuviricota</taxon>
        <taxon>Duplopiviricetes</taxon>
        <taxon>Durnavirales</taxon>
        <taxon>Amalgaviridae</taxon>
        <taxon>Amalgavirus</taxon>
        <taxon>Amalgavirus cepae</taxon>
    </lineage>
</organism>
<dbReference type="Pfam" id="PF00680">
    <property type="entry name" value="RdRP_1"/>
    <property type="match status" value="1"/>
</dbReference>
<dbReference type="PROSITE" id="PS50507">
    <property type="entry name" value="RDRP_SSRNA_POS"/>
    <property type="match status" value="1"/>
</dbReference>
<dbReference type="InterPro" id="IPR007094">
    <property type="entry name" value="RNA-dir_pol_PSvirus"/>
</dbReference>
<dbReference type="SUPFAM" id="SSF56672">
    <property type="entry name" value="DNA/RNA polymerases"/>
    <property type="match status" value="1"/>
</dbReference>
<keyword evidence="1" id="KW-0696">RNA-directed RNA polymerase</keyword>
<proteinExistence type="predicted"/>
<name>A0A2H5MGZ5_9VIRU</name>
<dbReference type="EMBL" id="BK010348">
    <property type="protein sequence ID" value="DAB41441.1"/>
    <property type="molecule type" value="Genomic_RNA"/>
</dbReference>
<evidence type="ECO:0000256" key="2">
    <source>
        <dbReference type="ARBA" id="ARBA00022679"/>
    </source>
</evidence>
<accession>A0A2H5MGZ5</accession>
<evidence type="ECO:0000256" key="4">
    <source>
        <dbReference type="ARBA" id="ARBA00022953"/>
    </source>
</evidence>
<keyword evidence="2" id="KW-0808">Transferase</keyword>
<dbReference type="GO" id="GO:0003968">
    <property type="term" value="F:RNA-directed RNA polymerase activity"/>
    <property type="evidence" value="ECO:0007669"/>
    <property type="project" value="UniProtKB-KW"/>
</dbReference>
<evidence type="ECO:0000313" key="7">
    <source>
        <dbReference type="Proteomes" id="UP000242751"/>
    </source>
</evidence>
<gene>
    <name evidence="6" type="primary">ORF1+ORF2</name>
</gene>
<reference evidence="6 7" key="1">
    <citation type="journal article" date="2016" name="Virology">
        <title>A +1 ribosomal frameshifting motif prevalent among plant amalgaviruses.</title>
        <authorList>
            <person name="Nibert M.L."/>
            <person name="Pyle J.D."/>
            <person name="Firth A.E."/>
        </authorList>
    </citation>
    <scope>NUCLEOTIDE SEQUENCE [LARGE SCALE GENOMIC DNA]</scope>
    <source>
        <strain evidence="6 7">AcAV2-DH5225</strain>
    </source>
</reference>